<reference evidence="2" key="1">
    <citation type="journal article" date="2019" name="Int. J. Syst. Evol. Microbiol.">
        <title>The Global Catalogue of Microorganisms (GCM) 10K type strain sequencing project: providing services to taxonomists for standard genome sequencing and annotation.</title>
        <authorList>
            <consortium name="The Broad Institute Genomics Platform"/>
            <consortium name="The Broad Institute Genome Sequencing Center for Infectious Disease"/>
            <person name="Wu L."/>
            <person name="Ma J."/>
        </authorList>
    </citation>
    <scope>NUCLEOTIDE SEQUENCE [LARGE SCALE GENOMIC DNA]</scope>
    <source>
        <strain evidence="2">CGMCC 1.3240</strain>
    </source>
</reference>
<dbReference type="EMBL" id="JBHSOW010000125">
    <property type="protein sequence ID" value="MFC5653413.1"/>
    <property type="molecule type" value="Genomic_DNA"/>
</dbReference>
<evidence type="ECO:0000313" key="1">
    <source>
        <dbReference type="EMBL" id="MFC5653413.1"/>
    </source>
</evidence>
<organism evidence="1 2">
    <name type="scientific">Paenibacillus solisilvae</name>
    <dbReference type="NCBI Taxonomy" id="2486751"/>
    <lineage>
        <taxon>Bacteria</taxon>
        <taxon>Bacillati</taxon>
        <taxon>Bacillota</taxon>
        <taxon>Bacilli</taxon>
        <taxon>Bacillales</taxon>
        <taxon>Paenibacillaceae</taxon>
        <taxon>Paenibacillus</taxon>
    </lineage>
</organism>
<protein>
    <submittedName>
        <fullName evidence="1">AAA family ATPase</fullName>
    </submittedName>
</protein>
<evidence type="ECO:0000313" key="2">
    <source>
        <dbReference type="Proteomes" id="UP001596047"/>
    </source>
</evidence>
<accession>A0ABW0W5C0</accession>
<dbReference type="Pfam" id="PF13671">
    <property type="entry name" value="AAA_33"/>
    <property type="match status" value="1"/>
</dbReference>
<dbReference type="RefSeq" id="WP_379192067.1">
    <property type="nucleotide sequence ID" value="NZ_JBHSOW010000125.1"/>
</dbReference>
<dbReference type="Proteomes" id="UP001596047">
    <property type="component" value="Unassembled WGS sequence"/>
</dbReference>
<comment type="caution">
    <text evidence="1">The sequence shown here is derived from an EMBL/GenBank/DDBJ whole genome shotgun (WGS) entry which is preliminary data.</text>
</comment>
<keyword evidence="2" id="KW-1185">Reference proteome</keyword>
<proteinExistence type="predicted"/>
<dbReference type="Gene3D" id="3.40.50.300">
    <property type="entry name" value="P-loop containing nucleotide triphosphate hydrolases"/>
    <property type="match status" value="1"/>
</dbReference>
<name>A0ABW0W5C0_9BACL</name>
<sequence>MRNTIYIISGPAGAGKSTTSKRIAQKLPKSAYIPGDEIDHMVVGGHEKPWLSQYHTDLIWLNILSLTKNYIQHGHDVVIDYVAFMKNANVILQEFRGYDVVIKYVLLLPQEEELVRRDAERKPEFQMGYRSVAGLHELLETNPPVKHRIDTTFMDVDAVIEEIMRNDDYYVTEMVK</sequence>
<dbReference type="SUPFAM" id="SSF52540">
    <property type="entry name" value="P-loop containing nucleoside triphosphate hydrolases"/>
    <property type="match status" value="1"/>
</dbReference>
<gene>
    <name evidence="1" type="ORF">ACFPYJ_30710</name>
</gene>
<dbReference type="InterPro" id="IPR027417">
    <property type="entry name" value="P-loop_NTPase"/>
</dbReference>